<feature type="transmembrane region" description="Helical" evidence="6">
    <location>
        <begin position="180"/>
        <end position="201"/>
    </location>
</feature>
<name>A0A0A3JTM2_9BACL</name>
<feature type="transmembrane region" description="Helical" evidence="6">
    <location>
        <begin position="368"/>
        <end position="389"/>
    </location>
</feature>
<gene>
    <name evidence="8" type="ORF">CD30_12270</name>
</gene>
<dbReference type="Pfam" id="PF12698">
    <property type="entry name" value="ABC2_membrane_3"/>
    <property type="match status" value="1"/>
</dbReference>
<evidence type="ECO:0000256" key="2">
    <source>
        <dbReference type="ARBA" id="ARBA00022475"/>
    </source>
</evidence>
<keyword evidence="2" id="KW-1003">Cell membrane</keyword>
<feature type="transmembrane region" description="Helical" evidence="6">
    <location>
        <begin position="274"/>
        <end position="300"/>
    </location>
</feature>
<evidence type="ECO:0000256" key="3">
    <source>
        <dbReference type="ARBA" id="ARBA00022692"/>
    </source>
</evidence>
<dbReference type="GO" id="GO:0140359">
    <property type="term" value="F:ABC-type transporter activity"/>
    <property type="evidence" value="ECO:0007669"/>
    <property type="project" value="InterPro"/>
</dbReference>
<sequence>MNKLKILVKQLYKQKLGSKSFISLTLMYIVIMAIVLYWSEISSFFLKEEPIEVTLVNETEIDMSSIFISSEDIQYTISEQPIEELHNGLEQDQLDAVVVLSEADNNLKADIVTYNPLQLNDQSTINSHVEYAAKIFGIQSLNLSSQDAERILNSQPIITTTNLNEDVNGKSEGEKQSGMWVSYVVGIVIYFFITTYLSMITTDVASEKGSRALEMLLVSVKPSTHFQSKLLGVFLIALTQFAIIVGALIALIGLKSNITPASDLGIGNIASELSFSYIIYVVAFIFFTVILFLILGALFGSLVSKVEEASQVMTPAIMVLLVGFYVMISGVANPDTILIKVFSYIPLTSGMVMPMRIGATDLSPIEPILSLAVLILSVVILYVLSLSFYKRSVLTYSSGGVIQKIKTVLKVTT</sequence>
<dbReference type="GO" id="GO:0005886">
    <property type="term" value="C:plasma membrane"/>
    <property type="evidence" value="ECO:0007669"/>
    <property type="project" value="UniProtKB-SubCell"/>
</dbReference>
<comment type="caution">
    <text evidence="8">The sequence shown here is derived from an EMBL/GenBank/DDBJ whole genome shotgun (WGS) entry which is preliminary data.</text>
</comment>
<feature type="transmembrane region" description="Helical" evidence="6">
    <location>
        <begin position="230"/>
        <end position="254"/>
    </location>
</feature>
<organism evidence="8 9">
    <name type="scientific">Ureibacillus massiliensis 4400831 = CIP 108448 = CCUG 49529</name>
    <dbReference type="NCBI Taxonomy" id="1211035"/>
    <lineage>
        <taxon>Bacteria</taxon>
        <taxon>Bacillati</taxon>
        <taxon>Bacillota</taxon>
        <taxon>Bacilli</taxon>
        <taxon>Bacillales</taxon>
        <taxon>Caryophanaceae</taxon>
        <taxon>Ureibacillus</taxon>
    </lineage>
</organism>
<dbReference type="RefSeq" id="WP_036177174.1">
    <property type="nucleotide sequence ID" value="NZ_AVCZ01000021.1"/>
</dbReference>
<feature type="domain" description="ABC-2 type transporter transmembrane" evidence="7">
    <location>
        <begin position="19"/>
        <end position="386"/>
    </location>
</feature>
<evidence type="ECO:0000256" key="4">
    <source>
        <dbReference type="ARBA" id="ARBA00022989"/>
    </source>
</evidence>
<dbReference type="InterPro" id="IPR013525">
    <property type="entry name" value="ABC2_TM"/>
</dbReference>
<evidence type="ECO:0000313" key="9">
    <source>
        <dbReference type="Proteomes" id="UP000030595"/>
    </source>
</evidence>
<dbReference type="eggNOG" id="COG1668">
    <property type="taxonomic scope" value="Bacteria"/>
</dbReference>
<accession>A0A0A3JTM2</accession>
<dbReference type="Proteomes" id="UP000030595">
    <property type="component" value="Unassembled WGS sequence"/>
</dbReference>
<comment type="subcellular location">
    <subcellularLocation>
        <location evidence="1">Cell membrane</location>
        <topology evidence="1">Multi-pass membrane protein</topology>
    </subcellularLocation>
</comment>
<dbReference type="PANTHER" id="PTHR30294:SF29">
    <property type="entry name" value="MULTIDRUG ABC TRANSPORTER PERMEASE YBHS-RELATED"/>
    <property type="match status" value="1"/>
</dbReference>
<feature type="transmembrane region" description="Helical" evidence="6">
    <location>
        <begin position="312"/>
        <end position="331"/>
    </location>
</feature>
<evidence type="ECO:0000313" key="8">
    <source>
        <dbReference type="EMBL" id="KGR90337.1"/>
    </source>
</evidence>
<dbReference type="EMBL" id="JPVQ01000021">
    <property type="protein sequence ID" value="KGR90337.1"/>
    <property type="molecule type" value="Genomic_DNA"/>
</dbReference>
<dbReference type="OrthoDB" id="9768837at2"/>
<reference evidence="8 9" key="1">
    <citation type="submission" date="2014-02" db="EMBL/GenBank/DDBJ databases">
        <title>Draft genome sequence of Lysinibacillus massiliensis CCUG 49529.</title>
        <authorList>
            <person name="Zhang F."/>
            <person name="Wang G."/>
            <person name="Zhang L."/>
        </authorList>
    </citation>
    <scope>NUCLEOTIDE SEQUENCE [LARGE SCALE GENOMIC DNA]</scope>
    <source>
        <strain evidence="8 9">CCUG 49529</strain>
    </source>
</reference>
<keyword evidence="5 6" id="KW-0472">Membrane</keyword>
<dbReference type="AlphaFoldDB" id="A0A0A3JTM2"/>
<feature type="transmembrane region" description="Helical" evidence="6">
    <location>
        <begin position="21"/>
        <end position="39"/>
    </location>
</feature>
<keyword evidence="4 6" id="KW-1133">Transmembrane helix</keyword>
<evidence type="ECO:0000256" key="1">
    <source>
        <dbReference type="ARBA" id="ARBA00004651"/>
    </source>
</evidence>
<evidence type="ECO:0000256" key="6">
    <source>
        <dbReference type="SAM" id="Phobius"/>
    </source>
</evidence>
<keyword evidence="3 6" id="KW-0812">Transmembrane</keyword>
<feature type="transmembrane region" description="Helical" evidence="6">
    <location>
        <begin position="337"/>
        <end position="356"/>
    </location>
</feature>
<evidence type="ECO:0000259" key="7">
    <source>
        <dbReference type="Pfam" id="PF12698"/>
    </source>
</evidence>
<evidence type="ECO:0000256" key="5">
    <source>
        <dbReference type="ARBA" id="ARBA00023136"/>
    </source>
</evidence>
<proteinExistence type="predicted"/>
<dbReference type="PANTHER" id="PTHR30294">
    <property type="entry name" value="MEMBRANE COMPONENT OF ABC TRANSPORTER YHHJ-RELATED"/>
    <property type="match status" value="1"/>
</dbReference>
<dbReference type="InterPro" id="IPR051449">
    <property type="entry name" value="ABC-2_transporter_component"/>
</dbReference>
<protein>
    <submittedName>
        <fullName evidence="8">Sodium ABC transporter permease</fullName>
    </submittedName>
</protein>
<keyword evidence="9" id="KW-1185">Reference proteome</keyword>